<organism evidence="2 3">
    <name type="scientific">Novosphingobium olei</name>
    <dbReference type="NCBI Taxonomy" id="2728851"/>
    <lineage>
        <taxon>Bacteria</taxon>
        <taxon>Pseudomonadati</taxon>
        <taxon>Pseudomonadota</taxon>
        <taxon>Alphaproteobacteria</taxon>
        <taxon>Sphingomonadales</taxon>
        <taxon>Sphingomonadaceae</taxon>
        <taxon>Novosphingobium</taxon>
    </lineage>
</organism>
<evidence type="ECO:0000313" key="3">
    <source>
        <dbReference type="Proteomes" id="UP000583556"/>
    </source>
</evidence>
<accession>A0A7Y0BRL7</accession>
<comment type="caution">
    <text evidence="2">The sequence shown here is derived from an EMBL/GenBank/DDBJ whole genome shotgun (WGS) entry which is preliminary data.</text>
</comment>
<dbReference type="RefSeq" id="WP_169494546.1">
    <property type="nucleotide sequence ID" value="NZ_JABBGM010000009.1"/>
</dbReference>
<reference evidence="2 3" key="1">
    <citation type="submission" date="2020-04" db="EMBL/GenBank/DDBJ databases">
        <title>Novosphingobium sp. TW-4 isolated from soil.</title>
        <authorList>
            <person name="Dahal R.H."/>
            <person name="Chaudhary D.K."/>
        </authorList>
    </citation>
    <scope>NUCLEOTIDE SEQUENCE [LARGE SCALE GENOMIC DNA]</scope>
    <source>
        <strain evidence="2 3">TW-4</strain>
    </source>
</reference>
<keyword evidence="3" id="KW-1185">Reference proteome</keyword>
<evidence type="ECO:0000256" key="1">
    <source>
        <dbReference type="SAM" id="MobiDB-lite"/>
    </source>
</evidence>
<proteinExistence type="predicted"/>
<dbReference type="AlphaFoldDB" id="A0A7Y0BRL7"/>
<evidence type="ECO:0000313" key="2">
    <source>
        <dbReference type="EMBL" id="NML95337.1"/>
    </source>
</evidence>
<name>A0A7Y0BRL7_9SPHN</name>
<dbReference type="Proteomes" id="UP000583556">
    <property type="component" value="Unassembled WGS sequence"/>
</dbReference>
<gene>
    <name evidence="2" type="ORF">HHL27_16805</name>
</gene>
<sequence length="206" mass="21492">MIAARRQAGTNPGAARRWRMIRATLAAVLASALAINLSGCDRPVHEPSPTDAPDIAASMAAPPTMPASAADAAAPVPSATPTAEIAAPGQPSASRDPAEVLSAWAKAVETRDWATARAYWGDYGKGSGLSDKAFAAKWASLLDPRVTIGKGEQEGAAGSLYYTAPVRIIDGPRTVRGNVVLRRVNDVDGASEEQLRWHIESTTLAP</sequence>
<dbReference type="EMBL" id="JABBGM010000009">
    <property type="protein sequence ID" value="NML95337.1"/>
    <property type="molecule type" value="Genomic_DNA"/>
</dbReference>
<protein>
    <submittedName>
        <fullName evidence="2">Uncharacterized protein</fullName>
    </submittedName>
</protein>
<feature type="compositionally biased region" description="Low complexity" evidence="1">
    <location>
        <begin position="56"/>
        <end position="83"/>
    </location>
</feature>
<feature type="region of interest" description="Disordered" evidence="1">
    <location>
        <begin position="44"/>
        <end position="97"/>
    </location>
</feature>